<evidence type="ECO:0000313" key="2">
    <source>
        <dbReference type="EMBL" id="ASV66938.1"/>
    </source>
</evidence>
<keyword evidence="1" id="KW-0472">Membrane</keyword>
<feature type="transmembrane region" description="Helical" evidence="1">
    <location>
        <begin position="102"/>
        <end position="121"/>
    </location>
</feature>
<feature type="transmembrane region" description="Helical" evidence="1">
    <location>
        <begin position="75"/>
        <end position="96"/>
    </location>
</feature>
<dbReference type="RefSeq" id="WP_095370513.1">
    <property type="nucleotide sequence ID" value="NZ_CP022983.1"/>
</dbReference>
<name>A0A248TFF4_9BACI</name>
<evidence type="ECO:0000313" key="3">
    <source>
        <dbReference type="Proteomes" id="UP000215137"/>
    </source>
</evidence>
<reference evidence="2 3" key="1">
    <citation type="submission" date="2017-08" db="EMBL/GenBank/DDBJ databases">
        <title>Complete Genome Sequence of Bacillus kochii Oregon-R-modENCODE STRAIN BDGP4, isolated from Drosophila melanogaster gut.</title>
        <authorList>
            <person name="Wan K.H."/>
            <person name="Yu C."/>
            <person name="Park S."/>
            <person name="Hammonds A.S."/>
            <person name="Booth B.W."/>
            <person name="Celniker S.E."/>
        </authorList>
    </citation>
    <scope>NUCLEOTIDE SEQUENCE [LARGE SCALE GENOMIC DNA]</scope>
    <source>
        <strain evidence="2 3">BDGP4</strain>
    </source>
</reference>
<dbReference type="OrthoDB" id="2721173at2"/>
<dbReference type="Proteomes" id="UP000215137">
    <property type="component" value="Chromosome"/>
</dbReference>
<keyword evidence="3" id="KW-1185">Reference proteome</keyword>
<evidence type="ECO:0000256" key="1">
    <source>
        <dbReference type="SAM" id="Phobius"/>
    </source>
</evidence>
<feature type="transmembrane region" description="Helical" evidence="1">
    <location>
        <begin position="7"/>
        <end position="30"/>
    </location>
</feature>
<dbReference type="KEGG" id="bko:CKF48_06115"/>
<keyword evidence="1" id="KW-1133">Transmembrane helix</keyword>
<dbReference type="AlphaFoldDB" id="A0A248TFF4"/>
<accession>A0A248TFF4</accession>
<proteinExistence type="predicted"/>
<evidence type="ECO:0008006" key="4">
    <source>
        <dbReference type="Google" id="ProtNLM"/>
    </source>
</evidence>
<keyword evidence="1" id="KW-0812">Transmembrane</keyword>
<organism evidence="2 3">
    <name type="scientific">Cytobacillus kochii</name>
    <dbReference type="NCBI Taxonomy" id="859143"/>
    <lineage>
        <taxon>Bacteria</taxon>
        <taxon>Bacillati</taxon>
        <taxon>Bacillota</taxon>
        <taxon>Bacilli</taxon>
        <taxon>Bacillales</taxon>
        <taxon>Bacillaceae</taxon>
        <taxon>Cytobacillus</taxon>
    </lineage>
</organism>
<gene>
    <name evidence="2" type="ORF">CKF48_06115</name>
</gene>
<sequence length="124" mass="14147">MEGSRRIFIVIGSFHLIISLFLLTVSILATELTMTFLMPLAIAIMCYCLGYLYPEWKQKDERMRLIRTKGLSASFIALLLYYFVFSGLLQFSVISITGIQLLNLLGALMIITVFLSFVIFAKIY</sequence>
<protein>
    <recommendedName>
        <fullName evidence="4">Permease</fullName>
    </recommendedName>
</protein>
<feature type="transmembrane region" description="Helical" evidence="1">
    <location>
        <begin position="36"/>
        <end position="54"/>
    </location>
</feature>
<dbReference type="EMBL" id="CP022983">
    <property type="protein sequence ID" value="ASV66938.1"/>
    <property type="molecule type" value="Genomic_DNA"/>
</dbReference>